<reference evidence="2" key="1">
    <citation type="journal article" date="2020" name="Nature">
        <title>Giant virus diversity and host interactions through global metagenomics.</title>
        <authorList>
            <person name="Schulz F."/>
            <person name="Roux S."/>
            <person name="Paez-Espino D."/>
            <person name="Jungbluth S."/>
            <person name="Walsh D.A."/>
            <person name="Denef V.J."/>
            <person name="McMahon K.D."/>
            <person name="Konstantinidis K.T."/>
            <person name="Eloe-Fadrosh E.A."/>
            <person name="Kyrpides N.C."/>
            <person name="Woyke T."/>
        </authorList>
    </citation>
    <scope>NUCLEOTIDE SEQUENCE</scope>
    <source>
        <strain evidence="2">GVMAG-M-3300027833-19</strain>
    </source>
</reference>
<name>A0A6C0LKQ0_9ZZZZ</name>
<keyword evidence="1" id="KW-0472">Membrane</keyword>
<dbReference type="AlphaFoldDB" id="A0A6C0LKQ0"/>
<dbReference type="EMBL" id="MN740509">
    <property type="protein sequence ID" value="QHU30478.1"/>
    <property type="molecule type" value="Genomic_DNA"/>
</dbReference>
<evidence type="ECO:0000313" key="2">
    <source>
        <dbReference type="EMBL" id="QHU30478.1"/>
    </source>
</evidence>
<organism evidence="2">
    <name type="scientific">viral metagenome</name>
    <dbReference type="NCBI Taxonomy" id="1070528"/>
    <lineage>
        <taxon>unclassified sequences</taxon>
        <taxon>metagenomes</taxon>
        <taxon>organismal metagenomes</taxon>
    </lineage>
</organism>
<sequence>MNSTDGIIILLCCTLILFVLYPNLLGGLYDKPAEIKGFINNSKRPNVFLVRQNDFRSKDTVPFKTATGALIDNKGRILSPSRT</sequence>
<proteinExistence type="predicted"/>
<accession>A0A6C0LKQ0</accession>
<feature type="transmembrane region" description="Helical" evidence="1">
    <location>
        <begin position="6"/>
        <end position="29"/>
    </location>
</feature>
<keyword evidence="1" id="KW-1133">Transmembrane helix</keyword>
<keyword evidence="1" id="KW-0812">Transmembrane</keyword>
<protein>
    <submittedName>
        <fullName evidence="2">Uncharacterized protein</fullName>
    </submittedName>
</protein>
<evidence type="ECO:0000256" key="1">
    <source>
        <dbReference type="SAM" id="Phobius"/>
    </source>
</evidence>